<keyword evidence="4" id="KW-1185">Reference proteome</keyword>
<dbReference type="PANTHER" id="PTHR43147:SF2">
    <property type="entry name" value="NADP-DEPENDENT OXIDOREDUCTASE DOMAIN-CONTAINING PROTEIN"/>
    <property type="match status" value="1"/>
</dbReference>
<dbReference type="InterPro" id="IPR023210">
    <property type="entry name" value="NADP_OxRdtase_dom"/>
</dbReference>
<dbReference type="AlphaFoldDB" id="A0A136JGC8"/>
<evidence type="ECO:0000313" key="3">
    <source>
        <dbReference type="EMBL" id="KXJ96217.1"/>
    </source>
</evidence>
<evidence type="ECO:0000256" key="1">
    <source>
        <dbReference type="ARBA" id="ARBA00023002"/>
    </source>
</evidence>
<dbReference type="PANTHER" id="PTHR43147">
    <property type="entry name" value="PROTEIN TAS"/>
    <property type="match status" value="1"/>
</dbReference>
<accession>A0A136JGC8</accession>
<sequence length="550" mass="61037">MAISNVAKAKSAHVNMMTDTILNNMEPQGLRIIMRSLLAAHPEITGTLEAETTRYIHDAALPAIAARTSAANGSSPSLGQLQNDLRTVRCMLGCGLVLQSLSLLATLVSQACNLALQSTADDSSDLDRMLAATDGDVVQTMTAIEKTLFTAAGSRKLTEEERASIMQLYQALLDALSKCKASEKEYPFERAVIVTASLLNEQMPVFEPSKALLLQNSDRKQAKETFVLNGRTLPRIFSGLWQLSSPAWGSAPTSKIIAQFSSHVASGFTAFDMADHYGDAEILVGKFLSSYPSRSAIFAATKYCVFHPMKITREAVQNNITERCRRLQVEQIDLLQFHWQFYNDPGYLDAIRFITQDKRVAALGLCNFDTEHMEKTLQQGVKIHSNQVQFSLIDSRPTVRMGKVCETHDVKLLTYGTLCGGFLSEKWLDQPEPSLYDEAVTPSQRKYYGVIRAWGDWTLFQELLRTLKSIATKHSVDVSNVATRWVLDFPYVGAVIVGARMGISEHTNENLASFGWRLDEEDQAAIDSVLGKSRRLEMFEAMGDCGGEYR</sequence>
<organism evidence="3 4">
    <name type="scientific">Microdochium bolleyi</name>
    <dbReference type="NCBI Taxonomy" id="196109"/>
    <lineage>
        <taxon>Eukaryota</taxon>
        <taxon>Fungi</taxon>
        <taxon>Dikarya</taxon>
        <taxon>Ascomycota</taxon>
        <taxon>Pezizomycotina</taxon>
        <taxon>Sordariomycetes</taxon>
        <taxon>Xylariomycetidae</taxon>
        <taxon>Xylariales</taxon>
        <taxon>Microdochiaceae</taxon>
        <taxon>Microdochium</taxon>
    </lineage>
</organism>
<evidence type="ECO:0000313" key="4">
    <source>
        <dbReference type="Proteomes" id="UP000070501"/>
    </source>
</evidence>
<protein>
    <submittedName>
        <fullName evidence="3">NADP-dependent oxidoreductase domain-containing protein</fullName>
    </submittedName>
</protein>
<dbReference type="CDD" id="cd19101">
    <property type="entry name" value="AKR_unchar"/>
    <property type="match status" value="1"/>
</dbReference>
<evidence type="ECO:0000259" key="2">
    <source>
        <dbReference type="Pfam" id="PF00248"/>
    </source>
</evidence>
<dbReference type="SUPFAM" id="SSF51430">
    <property type="entry name" value="NAD(P)-linked oxidoreductase"/>
    <property type="match status" value="1"/>
</dbReference>
<gene>
    <name evidence="3" type="ORF">Micbo1qcDRAFT_231297</name>
</gene>
<dbReference type="OrthoDB" id="686384at2759"/>
<proteinExistence type="predicted"/>
<dbReference type="Pfam" id="PF00248">
    <property type="entry name" value="Aldo_ket_red"/>
    <property type="match status" value="1"/>
</dbReference>
<name>A0A136JGC8_9PEZI</name>
<dbReference type="InParanoid" id="A0A136JGC8"/>
<dbReference type="EMBL" id="KQ964246">
    <property type="protein sequence ID" value="KXJ96217.1"/>
    <property type="molecule type" value="Genomic_DNA"/>
</dbReference>
<feature type="domain" description="NADP-dependent oxidoreductase" evidence="2">
    <location>
        <begin position="236"/>
        <end position="529"/>
    </location>
</feature>
<dbReference type="GO" id="GO:0016491">
    <property type="term" value="F:oxidoreductase activity"/>
    <property type="evidence" value="ECO:0007669"/>
    <property type="project" value="UniProtKB-KW"/>
</dbReference>
<dbReference type="STRING" id="196109.A0A136JGC8"/>
<dbReference type="InterPro" id="IPR036812">
    <property type="entry name" value="NAD(P)_OxRdtase_dom_sf"/>
</dbReference>
<dbReference type="Gene3D" id="3.20.20.100">
    <property type="entry name" value="NADP-dependent oxidoreductase domain"/>
    <property type="match status" value="1"/>
</dbReference>
<keyword evidence="1" id="KW-0560">Oxidoreductase</keyword>
<dbReference type="Proteomes" id="UP000070501">
    <property type="component" value="Unassembled WGS sequence"/>
</dbReference>
<reference evidence="4" key="1">
    <citation type="submission" date="2016-02" db="EMBL/GenBank/DDBJ databases">
        <title>Draft genome sequence of Microdochium bolleyi, a fungal endophyte of beachgrass.</title>
        <authorList>
            <consortium name="DOE Joint Genome Institute"/>
            <person name="David A.S."/>
            <person name="May G."/>
            <person name="Haridas S."/>
            <person name="Lim J."/>
            <person name="Wang M."/>
            <person name="Labutti K."/>
            <person name="Lipzen A."/>
            <person name="Barry K."/>
            <person name="Grigoriev I.V."/>
        </authorList>
    </citation>
    <scope>NUCLEOTIDE SEQUENCE [LARGE SCALE GENOMIC DNA]</scope>
    <source>
        <strain evidence="4">J235TASD1</strain>
    </source>
</reference>